<evidence type="ECO:0000256" key="1">
    <source>
        <dbReference type="ARBA" id="ARBA00022741"/>
    </source>
</evidence>
<feature type="region of interest" description="Disordered" evidence="4">
    <location>
        <begin position="353"/>
        <end position="471"/>
    </location>
</feature>
<dbReference type="InterPro" id="IPR008271">
    <property type="entry name" value="Ser/Thr_kinase_AS"/>
</dbReference>
<dbReference type="Pfam" id="PF00069">
    <property type="entry name" value="Pkinase"/>
    <property type="match status" value="1"/>
</dbReference>
<reference evidence="6 7" key="1">
    <citation type="journal article" date="2019" name="Int. J. Syst. Evol. Microbiol.">
        <title>The Global Catalogue of Microorganisms (GCM) 10K type strain sequencing project: providing services to taxonomists for standard genome sequencing and annotation.</title>
        <authorList>
            <consortium name="The Broad Institute Genomics Platform"/>
            <consortium name="The Broad Institute Genome Sequencing Center for Infectious Disease"/>
            <person name="Wu L."/>
            <person name="Ma J."/>
        </authorList>
    </citation>
    <scope>NUCLEOTIDE SEQUENCE [LARGE SCALE GENOMIC DNA]</scope>
    <source>
        <strain evidence="6 7">JCM 13581</strain>
    </source>
</reference>
<feature type="compositionally biased region" description="Gly residues" evidence="4">
    <location>
        <begin position="426"/>
        <end position="454"/>
    </location>
</feature>
<feature type="compositionally biased region" description="Acidic residues" evidence="4">
    <location>
        <begin position="377"/>
        <end position="419"/>
    </location>
</feature>
<dbReference type="InterPro" id="IPR011009">
    <property type="entry name" value="Kinase-like_dom_sf"/>
</dbReference>
<feature type="compositionally biased region" description="Pro residues" evidence="4">
    <location>
        <begin position="455"/>
        <end position="468"/>
    </location>
</feature>
<dbReference type="RefSeq" id="WP_344260653.1">
    <property type="nucleotide sequence ID" value="NZ_BAAAMJ010000016.1"/>
</dbReference>
<dbReference type="PANTHER" id="PTHR24361">
    <property type="entry name" value="MITOGEN-ACTIVATED KINASE KINASE KINASE"/>
    <property type="match status" value="1"/>
</dbReference>
<keyword evidence="7" id="KW-1185">Reference proteome</keyword>
<dbReference type="PROSITE" id="PS50011">
    <property type="entry name" value="PROTEIN_KINASE_DOM"/>
    <property type="match status" value="1"/>
</dbReference>
<feature type="binding site" evidence="3">
    <location>
        <position position="45"/>
    </location>
    <ligand>
        <name>ATP</name>
        <dbReference type="ChEBI" id="CHEBI:30616"/>
    </ligand>
</feature>
<dbReference type="PROSITE" id="PS00108">
    <property type="entry name" value="PROTEIN_KINASE_ST"/>
    <property type="match status" value="1"/>
</dbReference>
<organism evidence="6 7">
    <name type="scientific">Streptomyces sodiiphilus</name>
    <dbReference type="NCBI Taxonomy" id="226217"/>
    <lineage>
        <taxon>Bacteria</taxon>
        <taxon>Bacillati</taxon>
        <taxon>Actinomycetota</taxon>
        <taxon>Actinomycetes</taxon>
        <taxon>Kitasatosporales</taxon>
        <taxon>Streptomycetaceae</taxon>
        <taxon>Streptomyces</taxon>
    </lineage>
</organism>
<feature type="compositionally biased region" description="Low complexity" evidence="4">
    <location>
        <begin position="357"/>
        <end position="372"/>
    </location>
</feature>
<comment type="caution">
    <text evidence="6">The sequence shown here is derived from an EMBL/GenBank/DDBJ whole genome shotgun (WGS) entry which is preliminary data.</text>
</comment>
<dbReference type="InterPro" id="IPR053235">
    <property type="entry name" value="Ser_Thr_kinase"/>
</dbReference>
<dbReference type="Proteomes" id="UP001501303">
    <property type="component" value="Unassembled WGS sequence"/>
</dbReference>
<protein>
    <recommendedName>
        <fullName evidence="5">Protein kinase domain-containing protein</fullName>
    </recommendedName>
</protein>
<dbReference type="SUPFAM" id="SSF56112">
    <property type="entry name" value="Protein kinase-like (PK-like)"/>
    <property type="match status" value="1"/>
</dbReference>
<evidence type="ECO:0000259" key="5">
    <source>
        <dbReference type="PROSITE" id="PS50011"/>
    </source>
</evidence>
<sequence length="578" mass="59923">MDGRDTTGGRWQLPDCTEVRELGTGASGRVVLAVHEPTGTHVAVKYLEGSLTGDGAFRHAFREEARVLGELRSPHITNLYEYIEGPQGAAIVMEPVHGVSLGALLRQEGPTGPEAALLILRGSLLGLATAHRAGIVHRDYKPANVLVTTEGVSRLVDFGIAARSGSTPQVAGTPLYMAPEQWNGDPASPATDVYAATATFFECLTGERPYAGGSYPELAVKHLTAPVPEDRVPEAVRGLLRHGMAKDPEDRPADAEAFVRELEEAARKGYGEDWAERGRGRLATLVAMLPLLVPVPGSPGVPARQRATTVLAEQPQPAPPSRPGHKPGVRVLPAAVSALVVAGLLALAAVPQSDGDASPAASEAEATTEATPWGDGEMVEEPPDTEDSDGASDAPGEDENDGEGEGGSDTGGEDPGEETTGDRTGEGTGDGTPGDTGDGGDPAPGRPGGTDGGPGDPPPGDEPPPEAPPATVQSLGLRNLVQSGSRATAELEIHTSGTGPVTVPVSWHAGWTEGSLGPQDGNTEHVPLSGKSHYVVVVEHTFQKENVNVCYWAVAATAGREAGGQQWQQIVTQYCTIH</sequence>
<proteinExistence type="predicted"/>
<dbReference type="PROSITE" id="PS00107">
    <property type="entry name" value="PROTEIN_KINASE_ATP"/>
    <property type="match status" value="1"/>
</dbReference>
<feature type="domain" description="Protein kinase" evidence="5">
    <location>
        <begin position="16"/>
        <end position="263"/>
    </location>
</feature>
<dbReference type="InterPro" id="IPR000719">
    <property type="entry name" value="Prot_kinase_dom"/>
</dbReference>
<evidence type="ECO:0000256" key="4">
    <source>
        <dbReference type="SAM" id="MobiDB-lite"/>
    </source>
</evidence>
<evidence type="ECO:0000313" key="7">
    <source>
        <dbReference type="Proteomes" id="UP001501303"/>
    </source>
</evidence>
<keyword evidence="1 3" id="KW-0547">Nucleotide-binding</keyword>
<dbReference type="CDD" id="cd14014">
    <property type="entry name" value="STKc_PknB_like"/>
    <property type="match status" value="1"/>
</dbReference>
<keyword evidence="2 3" id="KW-0067">ATP-binding</keyword>
<dbReference type="EMBL" id="BAAAMJ010000016">
    <property type="protein sequence ID" value="GAA1910449.1"/>
    <property type="molecule type" value="Genomic_DNA"/>
</dbReference>
<evidence type="ECO:0000256" key="2">
    <source>
        <dbReference type="ARBA" id="ARBA00022840"/>
    </source>
</evidence>
<dbReference type="Gene3D" id="1.10.510.10">
    <property type="entry name" value="Transferase(Phosphotransferase) domain 1"/>
    <property type="match status" value="1"/>
</dbReference>
<name>A0ABN2P365_9ACTN</name>
<gene>
    <name evidence="6" type="ORF">GCM10009716_20380</name>
</gene>
<evidence type="ECO:0000313" key="6">
    <source>
        <dbReference type="EMBL" id="GAA1910449.1"/>
    </source>
</evidence>
<dbReference type="InterPro" id="IPR017441">
    <property type="entry name" value="Protein_kinase_ATP_BS"/>
</dbReference>
<accession>A0ABN2P365</accession>
<evidence type="ECO:0000256" key="3">
    <source>
        <dbReference type="PROSITE-ProRule" id="PRU10141"/>
    </source>
</evidence>